<gene>
    <name evidence="4" type="ORF">BC936DRAFT_148509</name>
</gene>
<name>A0A433D2V4_9FUNG</name>
<sequence>MDKKIYSKFNLEREVISNLKFYDPLLNLILNDTEESLRDPENSCLFNKTQNLSLVVLCNMAIILISPIDSSKKIKNLFVI</sequence>
<dbReference type="InterPro" id="IPR044641">
    <property type="entry name" value="Lsm7/SmG-like"/>
</dbReference>
<dbReference type="OrthoDB" id="274944at2759"/>
<dbReference type="PIRSF" id="PIRSF037188">
    <property type="entry name" value="U6_snRNA_Lsm7"/>
    <property type="match status" value="1"/>
</dbReference>
<dbReference type="AlphaFoldDB" id="A0A433D2V4"/>
<dbReference type="SUPFAM" id="SSF50182">
    <property type="entry name" value="Sm-like ribonucleoproteins"/>
    <property type="match status" value="1"/>
</dbReference>
<dbReference type="InterPro" id="IPR001163">
    <property type="entry name" value="Sm_dom_euk/arc"/>
</dbReference>
<feature type="domain" description="Sm" evidence="3">
    <location>
        <begin position="2"/>
        <end position="67"/>
    </location>
</feature>
<keyword evidence="2" id="KW-0687">Ribonucleoprotein</keyword>
<dbReference type="GO" id="GO:0071013">
    <property type="term" value="C:catalytic step 2 spliceosome"/>
    <property type="evidence" value="ECO:0007669"/>
    <property type="project" value="TreeGrafter"/>
</dbReference>
<accession>A0A433D2V4</accession>
<dbReference type="Gene3D" id="2.30.30.100">
    <property type="match status" value="1"/>
</dbReference>
<evidence type="ECO:0000256" key="2">
    <source>
        <dbReference type="ARBA" id="ARBA00023274"/>
    </source>
</evidence>
<dbReference type="GO" id="GO:0071004">
    <property type="term" value="C:U2-type prespliceosome"/>
    <property type="evidence" value="ECO:0007669"/>
    <property type="project" value="TreeGrafter"/>
</dbReference>
<dbReference type="Pfam" id="PF01423">
    <property type="entry name" value="LSM"/>
    <property type="match status" value="1"/>
</dbReference>
<dbReference type="EMBL" id="RBNI01007680">
    <property type="protein sequence ID" value="RUP45186.1"/>
    <property type="molecule type" value="Genomic_DNA"/>
</dbReference>
<comment type="caution">
    <text evidence="4">The sequence shown here is derived from an EMBL/GenBank/DDBJ whole genome shotgun (WGS) entry which is preliminary data.</text>
</comment>
<protein>
    <submittedName>
        <fullName evidence="4">Putative small nuclear ribonucleo protein</fullName>
    </submittedName>
</protein>
<evidence type="ECO:0000256" key="1">
    <source>
        <dbReference type="ARBA" id="ARBA00006850"/>
    </source>
</evidence>
<dbReference type="GO" id="GO:0003723">
    <property type="term" value="F:RNA binding"/>
    <property type="evidence" value="ECO:0007669"/>
    <property type="project" value="TreeGrafter"/>
</dbReference>
<evidence type="ECO:0000313" key="4">
    <source>
        <dbReference type="EMBL" id="RUP45186.1"/>
    </source>
</evidence>
<feature type="non-terminal residue" evidence="4">
    <location>
        <position position="80"/>
    </location>
</feature>
<keyword evidence="5" id="KW-1185">Reference proteome</keyword>
<dbReference type="GO" id="GO:0005688">
    <property type="term" value="C:U6 snRNP"/>
    <property type="evidence" value="ECO:0007669"/>
    <property type="project" value="TreeGrafter"/>
</dbReference>
<dbReference type="GO" id="GO:1990726">
    <property type="term" value="C:Lsm1-7-Pat1 complex"/>
    <property type="evidence" value="ECO:0007669"/>
    <property type="project" value="TreeGrafter"/>
</dbReference>
<proteinExistence type="inferred from homology"/>
<dbReference type="PANTHER" id="PTHR10553">
    <property type="entry name" value="SMALL NUCLEAR RIBONUCLEOPROTEIN"/>
    <property type="match status" value="1"/>
</dbReference>
<dbReference type="GO" id="GO:0005689">
    <property type="term" value="C:U12-type spliceosomal complex"/>
    <property type="evidence" value="ECO:0007669"/>
    <property type="project" value="TreeGrafter"/>
</dbReference>
<dbReference type="GO" id="GO:0097526">
    <property type="term" value="C:spliceosomal tri-snRNP complex"/>
    <property type="evidence" value="ECO:0007669"/>
    <property type="project" value="TreeGrafter"/>
</dbReference>
<evidence type="ECO:0000259" key="3">
    <source>
        <dbReference type="Pfam" id="PF01423"/>
    </source>
</evidence>
<dbReference type="InterPro" id="IPR010920">
    <property type="entry name" value="LSM_dom_sf"/>
</dbReference>
<reference evidence="4 5" key="1">
    <citation type="journal article" date="2018" name="New Phytol.">
        <title>Phylogenomics of Endogonaceae and evolution of mycorrhizas within Mucoromycota.</title>
        <authorList>
            <person name="Chang Y."/>
            <person name="Desiro A."/>
            <person name="Na H."/>
            <person name="Sandor L."/>
            <person name="Lipzen A."/>
            <person name="Clum A."/>
            <person name="Barry K."/>
            <person name="Grigoriev I.V."/>
            <person name="Martin F.M."/>
            <person name="Stajich J.E."/>
            <person name="Smith M.E."/>
            <person name="Bonito G."/>
            <person name="Spatafora J.W."/>
        </authorList>
    </citation>
    <scope>NUCLEOTIDE SEQUENCE [LARGE SCALE GENOMIC DNA]</scope>
    <source>
        <strain evidence="4 5">GMNB39</strain>
    </source>
</reference>
<comment type="similarity">
    <text evidence="1">Belongs to the snRNP Sm proteins family.</text>
</comment>
<evidence type="ECO:0000313" key="5">
    <source>
        <dbReference type="Proteomes" id="UP000268093"/>
    </source>
</evidence>
<dbReference type="Proteomes" id="UP000268093">
    <property type="component" value="Unassembled WGS sequence"/>
</dbReference>
<dbReference type="PANTHER" id="PTHR10553:SF5">
    <property type="entry name" value="U6 SNRNA-ASSOCIATED SM-LIKE PROTEIN LSM7"/>
    <property type="match status" value="1"/>
</dbReference>
<organism evidence="4 5">
    <name type="scientific">Jimgerdemannia flammicorona</name>
    <dbReference type="NCBI Taxonomy" id="994334"/>
    <lineage>
        <taxon>Eukaryota</taxon>
        <taxon>Fungi</taxon>
        <taxon>Fungi incertae sedis</taxon>
        <taxon>Mucoromycota</taxon>
        <taxon>Mucoromycotina</taxon>
        <taxon>Endogonomycetes</taxon>
        <taxon>Endogonales</taxon>
        <taxon>Endogonaceae</taxon>
        <taxon>Jimgerdemannia</taxon>
    </lineage>
</organism>